<dbReference type="InterPro" id="IPR000524">
    <property type="entry name" value="Tscrpt_reg_HTH_GntR"/>
</dbReference>
<evidence type="ECO:0000256" key="3">
    <source>
        <dbReference type="ARBA" id="ARBA00023163"/>
    </source>
</evidence>
<evidence type="ECO:0000259" key="4">
    <source>
        <dbReference type="PROSITE" id="PS50949"/>
    </source>
</evidence>
<proteinExistence type="predicted"/>
<evidence type="ECO:0000256" key="1">
    <source>
        <dbReference type="ARBA" id="ARBA00023015"/>
    </source>
</evidence>
<dbReference type="Pfam" id="PF07729">
    <property type="entry name" value="FCD"/>
    <property type="match status" value="1"/>
</dbReference>
<gene>
    <name evidence="5" type="ORF">FBY41_2197</name>
</gene>
<dbReference type="PANTHER" id="PTHR43537:SF5">
    <property type="entry name" value="UXU OPERON TRANSCRIPTIONAL REGULATOR"/>
    <property type="match status" value="1"/>
</dbReference>
<dbReference type="SMART" id="SM00345">
    <property type="entry name" value="HTH_GNTR"/>
    <property type="match status" value="1"/>
</dbReference>
<sequence length="255" mass="27326">MADRSLPLGPYAAVFAPLPVEGRAETVRRRLGEAITLGLLPDGSMLPPESDLADRFGVATVTVREALGALRDDDLIVTRRGRGGGSFVKAPRDGGRAALLSRLSRVGLGELRDLADHYCAISGHCAALAAGRADPDDVARLRRLATARPAPDDASGIPRHEGTFHLELAATAQSARLTREEMVLQREIGPVLWLADAEAGEGWGALRQADPHGSIVEAVALGEPVTARARAEDHVRELFDAVKSLHRVARSRRRR</sequence>
<accession>A0A543HUZ2</accession>
<reference evidence="5 6" key="1">
    <citation type="submission" date="2019-06" db="EMBL/GenBank/DDBJ databases">
        <title>Genome sequencing of plant associated microbes to promote plant fitness in Sorghum bicolor and Oryza sativa.</title>
        <authorList>
            <person name="Coleman-Derr D."/>
        </authorList>
    </citation>
    <scope>NUCLEOTIDE SEQUENCE [LARGE SCALE GENOMIC DNA]</scope>
    <source>
        <strain evidence="5 6">KV-663</strain>
    </source>
</reference>
<dbReference type="AlphaFoldDB" id="A0A543HUZ2"/>
<name>A0A543HUZ2_9MICO</name>
<dbReference type="PROSITE" id="PS50949">
    <property type="entry name" value="HTH_GNTR"/>
    <property type="match status" value="1"/>
</dbReference>
<dbReference type="Gene3D" id="1.20.120.530">
    <property type="entry name" value="GntR ligand-binding domain-like"/>
    <property type="match status" value="1"/>
</dbReference>
<comment type="caution">
    <text evidence="5">The sequence shown here is derived from an EMBL/GenBank/DDBJ whole genome shotgun (WGS) entry which is preliminary data.</text>
</comment>
<evidence type="ECO:0000256" key="2">
    <source>
        <dbReference type="ARBA" id="ARBA00023125"/>
    </source>
</evidence>
<dbReference type="EMBL" id="VFPM01000002">
    <property type="protein sequence ID" value="TQM62168.1"/>
    <property type="molecule type" value="Genomic_DNA"/>
</dbReference>
<dbReference type="InterPro" id="IPR036388">
    <property type="entry name" value="WH-like_DNA-bd_sf"/>
</dbReference>
<organism evidence="5 6">
    <name type="scientific">Humibacillus xanthopallidus</name>
    <dbReference type="NCBI Taxonomy" id="412689"/>
    <lineage>
        <taxon>Bacteria</taxon>
        <taxon>Bacillati</taxon>
        <taxon>Actinomycetota</taxon>
        <taxon>Actinomycetes</taxon>
        <taxon>Micrococcales</taxon>
        <taxon>Intrasporangiaceae</taxon>
        <taxon>Humibacillus</taxon>
    </lineage>
</organism>
<evidence type="ECO:0000313" key="5">
    <source>
        <dbReference type="EMBL" id="TQM62168.1"/>
    </source>
</evidence>
<dbReference type="InterPro" id="IPR036390">
    <property type="entry name" value="WH_DNA-bd_sf"/>
</dbReference>
<dbReference type="Gene3D" id="1.10.10.10">
    <property type="entry name" value="Winged helix-like DNA-binding domain superfamily/Winged helix DNA-binding domain"/>
    <property type="match status" value="1"/>
</dbReference>
<dbReference type="InterPro" id="IPR011711">
    <property type="entry name" value="GntR_C"/>
</dbReference>
<dbReference type="SUPFAM" id="SSF46785">
    <property type="entry name" value="Winged helix' DNA-binding domain"/>
    <property type="match status" value="1"/>
</dbReference>
<keyword evidence="3" id="KW-0804">Transcription</keyword>
<feature type="domain" description="HTH gntR-type" evidence="4">
    <location>
        <begin position="21"/>
        <end position="91"/>
    </location>
</feature>
<keyword evidence="2" id="KW-0238">DNA-binding</keyword>
<dbReference type="RefSeq" id="WP_221629257.1">
    <property type="nucleotide sequence ID" value="NZ_VFPM01000002.1"/>
</dbReference>
<dbReference type="SMART" id="SM00895">
    <property type="entry name" value="FCD"/>
    <property type="match status" value="1"/>
</dbReference>
<keyword evidence="1" id="KW-0805">Transcription regulation</keyword>
<dbReference type="InterPro" id="IPR008920">
    <property type="entry name" value="TF_FadR/GntR_C"/>
</dbReference>
<dbReference type="Proteomes" id="UP000316747">
    <property type="component" value="Unassembled WGS sequence"/>
</dbReference>
<protein>
    <submittedName>
        <fullName evidence="5">GntR family transcriptional regulator</fullName>
    </submittedName>
</protein>
<dbReference type="PANTHER" id="PTHR43537">
    <property type="entry name" value="TRANSCRIPTIONAL REGULATOR, GNTR FAMILY"/>
    <property type="match status" value="1"/>
</dbReference>
<evidence type="ECO:0000313" key="6">
    <source>
        <dbReference type="Proteomes" id="UP000316747"/>
    </source>
</evidence>
<dbReference type="GO" id="GO:0003700">
    <property type="term" value="F:DNA-binding transcription factor activity"/>
    <property type="evidence" value="ECO:0007669"/>
    <property type="project" value="InterPro"/>
</dbReference>
<dbReference type="GO" id="GO:0003677">
    <property type="term" value="F:DNA binding"/>
    <property type="evidence" value="ECO:0007669"/>
    <property type="project" value="UniProtKB-KW"/>
</dbReference>
<dbReference type="CDD" id="cd07377">
    <property type="entry name" value="WHTH_GntR"/>
    <property type="match status" value="1"/>
</dbReference>
<dbReference type="Pfam" id="PF00392">
    <property type="entry name" value="GntR"/>
    <property type="match status" value="1"/>
</dbReference>
<dbReference type="SUPFAM" id="SSF48008">
    <property type="entry name" value="GntR ligand-binding domain-like"/>
    <property type="match status" value="1"/>
</dbReference>
<keyword evidence="6" id="KW-1185">Reference proteome</keyword>